<dbReference type="RefSeq" id="WP_211873684.1">
    <property type="nucleotide sequence ID" value="NZ_JAAEDH010000006.1"/>
</dbReference>
<dbReference type="GO" id="GO:0015833">
    <property type="term" value="P:peptide transport"/>
    <property type="evidence" value="ECO:0007669"/>
    <property type="project" value="TreeGrafter"/>
</dbReference>
<name>A0AAF1KLL3_9PROT</name>
<accession>A0AAF1KLL3</accession>
<dbReference type="SUPFAM" id="SSF53850">
    <property type="entry name" value="Periplasmic binding protein-like II"/>
    <property type="match status" value="1"/>
</dbReference>
<dbReference type="PROSITE" id="PS51318">
    <property type="entry name" value="TAT"/>
    <property type="match status" value="1"/>
</dbReference>
<evidence type="ECO:0000256" key="2">
    <source>
        <dbReference type="ARBA" id="ARBA00005695"/>
    </source>
</evidence>
<dbReference type="PANTHER" id="PTHR30290:SF9">
    <property type="entry name" value="OLIGOPEPTIDE-BINDING PROTEIN APPA"/>
    <property type="match status" value="1"/>
</dbReference>
<proteinExistence type="inferred from homology"/>
<dbReference type="InterPro" id="IPR039424">
    <property type="entry name" value="SBP_5"/>
</dbReference>
<comment type="similarity">
    <text evidence="2">Belongs to the bacterial solute-binding protein 5 family.</text>
</comment>
<sequence>MPNIPAPSRRQIGQATLAAAIAGAGPARAADKTLVVGASVFPDSLRPGISSFASESLLDQTNEPLVARTNEGGLTPCLATSYTVLDDTTVQFKLRSGVKFHDGSNLTAEDVAFTINYILDVRNGYGLLARIAPVSGVTVVDPLTINITTRAVFPTLLMGLSSVLIQSKAYFDRVGIAGIQARPMGTGPFIYERWTPGDRYTLTANRNYWDGAPKFDRLVIREIPDPGTRVASLVAGETQIIEEVPIDLIPQVERSPIAKVDEITSTAGLILTYDVRVPPFNDPRVRLAFDFAVDKEAIRREILKGRGEVLQGQLLTSTSFGFNPNIRARGFDPDRARALLREARYPARYPVVISTQSGKYVSDVDICNAVAGMLGNVGVNATVNVVEGGVFQQMQNAFRTGPMYMIGWYSLGDADFATVWFTQGGRRAIWNNAEYERLFLAARSTNDREIRTAAYHRMMEILHEENPALFLLGLPSLYGVNKRITNFSAAPDKILRLAKTDFV</sequence>
<dbReference type="Proteomes" id="UP001196068">
    <property type="component" value="Unassembled WGS sequence"/>
</dbReference>
<evidence type="ECO:0000313" key="6">
    <source>
        <dbReference type="EMBL" id="MBR0654866.1"/>
    </source>
</evidence>
<comment type="subcellular location">
    <subcellularLocation>
        <location evidence="1">Periplasm</location>
    </subcellularLocation>
</comment>
<evidence type="ECO:0000256" key="1">
    <source>
        <dbReference type="ARBA" id="ARBA00004418"/>
    </source>
</evidence>
<evidence type="ECO:0000313" key="7">
    <source>
        <dbReference type="Proteomes" id="UP001196068"/>
    </source>
</evidence>
<protein>
    <recommendedName>
        <fullName evidence="5">Solute-binding protein family 5 domain-containing protein</fullName>
    </recommendedName>
</protein>
<dbReference type="Gene3D" id="3.10.105.10">
    <property type="entry name" value="Dipeptide-binding Protein, Domain 3"/>
    <property type="match status" value="1"/>
</dbReference>
<evidence type="ECO:0000259" key="5">
    <source>
        <dbReference type="Pfam" id="PF00496"/>
    </source>
</evidence>
<keyword evidence="4" id="KW-0732">Signal</keyword>
<dbReference type="InterPro" id="IPR000914">
    <property type="entry name" value="SBP_5_dom"/>
</dbReference>
<dbReference type="Pfam" id="PF00496">
    <property type="entry name" value="SBP_bac_5"/>
    <property type="match status" value="1"/>
</dbReference>
<dbReference type="GO" id="GO:0043190">
    <property type="term" value="C:ATP-binding cassette (ABC) transporter complex"/>
    <property type="evidence" value="ECO:0007669"/>
    <property type="project" value="InterPro"/>
</dbReference>
<dbReference type="PIRSF" id="PIRSF002741">
    <property type="entry name" value="MppA"/>
    <property type="match status" value="1"/>
</dbReference>
<dbReference type="InterPro" id="IPR030678">
    <property type="entry name" value="Peptide/Ni-bd"/>
</dbReference>
<gene>
    <name evidence="6" type="ORF">GXW79_07230</name>
</gene>
<evidence type="ECO:0000256" key="3">
    <source>
        <dbReference type="ARBA" id="ARBA00022448"/>
    </source>
</evidence>
<organism evidence="6 7">
    <name type="scientific">Plastoroseomonas arctica</name>
    <dbReference type="NCBI Taxonomy" id="1509237"/>
    <lineage>
        <taxon>Bacteria</taxon>
        <taxon>Pseudomonadati</taxon>
        <taxon>Pseudomonadota</taxon>
        <taxon>Alphaproteobacteria</taxon>
        <taxon>Acetobacterales</taxon>
        <taxon>Acetobacteraceae</taxon>
        <taxon>Plastoroseomonas</taxon>
    </lineage>
</organism>
<comment type="caution">
    <text evidence="6">The sequence shown here is derived from an EMBL/GenBank/DDBJ whole genome shotgun (WGS) entry which is preliminary data.</text>
</comment>
<dbReference type="Gene3D" id="3.90.76.10">
    <property type="entry name" value="Dipeptide-binding Protein, Domain 1"/>
    <property type="match status" value="1"/>
</dbReference>
<reference evidence="6" key="2">
    <citation type="journal article" date="2021" name="Syst. Appl. Microbiol.">
        <title>Roseomonas hellenica sp. nov., isolated from roots of wild-growing Alkanna tinctoria.</title>
        <authorList>
            <person name="Rat A."/>
            <person name="Naranjo H.D."/>
            <person name="Lebbe L."/>
            <person name="Cnockaert M."/>
            <person name="Krigas N."/>
            <person name="Grigoriadou K."/>
            <person name="Maloupa E."/>
            <person name="Willems A."/>
        </authorList>
    </citation>
    <scope>NUCLEOTIDE SEQUENCE</scope>
    <source>
        <strain evidence="6">LMG 28251</strain>
    </source>
</reference>
<dbReference type="AlphaFoldDB" id="A0AAF1KLL3"/>
<reference evidence="6" key="1">
    <citation type="submission" date="2020-01" db="EMBL/GenBank/DDBJ databases">
        <authorList>
            <person name="Rat A."/>
        </authorList>
    </citation>
    <scope>NUCLEOTIDE SEQUENCE</scope>
    <source>
        <strain evidence="6">LMG 28251</strain>
    </source>
</reference>
<dbReference type="PANTHER" id="PTHR30290">
    <property type="entry name" value="PERIPLASMIC BINDING COMPONENT OF ABC TRANSPORTER"/>
    <property type="match status" value="1"/>
</dbReference>
<dbReference type="InterPro" id="IPR006311">
    <property type="entry name" value="TAT_signal"/>
</dbReference>
<keyword evidence="3" id="KW-0813">Transport</keyword>
<feature type="domain" description="Solute-binding protein family 5" evidence="5">
    <location>
        <begin position="74"/>
        <end position="422"/>
    </location>
</feature>
<dbReference type="EMBL" id="JAAEDH010000006">
    <property type="protein sequence ID" value="MBR0654866.1"/>
    <property type="molecule type" value="Genomic_DNA"/>
</dbReference>
<keyword evidence="7" id="KW-1185">Reference proteome</keyword>
<evidence type="ECO:0000256" key="4">
    <source>
        <dbReference type="ARBA" id="ARBA00022729"/>
    </source>
</evidence>
<dbReference type="GO" id="GO:0030288">
    <property type="term" value="C:outer membrane-bounded periplasmic space"/>
    <property type="evidence" value="ECO:0007669"/>
    <property type="project" value="UniProtKB-ARBA"/>
</dbReference>
<dbReference type="GO" id="GO:1904680">
    <property type="term" value="F:peptide transmembrane transporter activity"/>
    <property type="evidence" value="ECO:0007669"/>
    <property type="project" value="TreeGrafter"/>
</dbReference>
<dbReference type="Gene3D" id="3.40.190.10">
    <property type="entry name" value="Periplasmic binding protein-like II"/>
    <property type="match status" value="1"/>
</dbReference>